<gene>
    <name evidence="14" type="ORF">VNO78_03323</name>
</gene>
<feature type="transmembrane region" description="Helical" evidence="12">
    <location>
        <begin position="177"/>
        <end position="197"/>
    </location>
</feature>
<evidence type="ECO:0000256" key="12">
    <source>
        <dbReference type="SAM" id="Phobius"/>
    </source>
</evidence>
<keyword evidence="3" id="KW-0813">Transport</keyword>
<sequence length="876" mass="98668">MEEERGVANQKVTKNEVVLRISDTEEEVMYAKKEQKNFTYFPVADSSSLSHKGFGDSEVELAQFENLTNKGQVSTEQVTTTESLMGRSEPTRPKDANFVEEDAQTTSSNSSASSSPNKNVASRAARDAPEATTVVNRKTPLIRTQGKEEEDDDDDDEEVYKIAHIEMSKKYSKKRKVLFFIELFAFVCIMCFLIASLTVHELQHMGIWGLELWKWGVFVLVILCGRLVTGWFINFLVFLIERNFLFKKKVLYFVYGVKKSVQTFIWLSLVLLTWGLLIKRGLKRSQEVTTILNYITKTLGSCVIGAGMWLIKAFVIKLLASKFQTSRFFNRIQESIFHQYILKTLSGPPLMEMAEKVGKTSRGGHLNLKTTINESEGEEEEVIDVDKLKKMKQEKVSARTMKGLIHVIKSSGLSTISSSADSDHKDNEITSEWKAKAAAYRIFANVAKPGNEYIEKDDLLRFMKKEEVENVFPLFEGALETGRINRKSLKNWLVKVYLGRQSLVHSLHDTNTAVGDLNVLVSVNVVILIIIVWLLLMGFLSTQLLVVIVTQITALAFMFGNTAKTVFESIVFLFAMHPFDIGDRCVIDGVQLVVEEMSILSTVFLKLDNEKIFYPNSVLATKPISNYYRSPEMGDSVKFAVDLSTSIESIGALKAKIKAYLESMPQHWRPNHTLVVEDIENGHKMEMVLYFTHTINFQKYNDKRRRRSELILELKKILEDLNIKYHLQPQEVRLSYVRDLKRANKQLAGQERNYRKDMASTSAVSMAMPLTYASQKRVVPRSDAFVKPLSLRSSKAVMASNTNGRFQVRASMKEKVVTGLTAAALTASMMVPDVAEAAVSPSLKNFLLSIAAGGVVVVVIVGAVIGVANFDPVKRS</sequence>
<dbReference type="Pfam" id="PF06596">
    <property type="entry name" value="PsbX"/>
    <property type="match status" value="1"/>
</dbReference>
<evidence type="ECO:0000256" key="7">
    <source>
        <dbReference type="ARBA" id="ARBA00023065"/>
    </source>
</evidence>
<dbReference type="SUPFAM" id="SSF50182">
    <property type="entry name" value="Sm-like ribonucleoproteins"/>
    <property type="match status" value="1"/>
</dbReference>
<dbReference type="GO" id="GO:0015979">
    <property type="term" value="P:photosynthesis"/>
    <property type="evidence" value="ECO:0007669"/>
    <property type="project" value="UniProtKB-KW"/>
</dbReference>
<name>A0AAN9T1Z9_PSOTE</name>
<evidence type="ECO:0000256" key="3">
    <source>
        <dbReference type="ARBA" id="ARBA00022448"/>
    </source>
</evidence>
<dbReference type="GO" id="GO:0005886">
    <property type="term" value="C:plasma membrane"/>
    <property type="evidence" value="ECO:0007669"/>
    <property type="project" value="UniProtKB-ARBA"/>
</dbReference>
<feature type="region of interest" description="Disordered" evidence="11">
    <location>
        <begin position="68"/>
        <end position="155"/>
    </location>
</feature>
<proteinExistence type="inferred from homology"/>
<feature type="compositionally biased region" description="Polar residues" evidence="11">
    <location>
        <begin position="68"/>
        <end position="83"/>
    </location>
</feature>
<comment type="similarity">
    <text evidence="2">Belongs to the MscS (TC 1.A.23) family.</text>
</comment>
<keyword evidence="8 12" id="KW-0472">Membrane</keyword>
<dbReference type="PANTHER" id="PTHR31618">
    <property type="entry name" value="MECHANOSENSITIVE ION CHANNEL PROTEIN 5"/>
    <property type="match status" value="1"/>
</dbReference>
<comment type="caution">
    <text evidence="14">The sequence shown here is derived from an EMBL/GenBank/DDBJ whole genome shotgun (WGS) entry which is preliminary data.</text>
</comment>
<evidence type="ECO:0000256" key="4">
    <source>
        <dbReference type="ARBA" id="ARBA00022531"/>
    </source>
</evidence>
<protein>
    <recommendedName>
        <fullName evidence="13">Mechanosensitive ion channel MscS domain-containing protein</fullName>
    </recommendedName>
</protein>
<reference evidence="14 15" key="1">
    <citation type="submission" date="2024-01" db="EMBL/GenBank/DDBJ databases">
        <title>The genomes of 5 underutilized Papilionoideae crops provide insights into root nodulation and disease resistanc.</title>
        <authorList>
            <person name="Jiang F."/>
        </authorList>
    </citation>
    <scope>NUCLEOTIDE SEQUENCE [LARGE SCALE GENOMIC DNA]</scope>
    <source>
        <strain evidence="14">DUOXIRENSHENG_FW03</strain>
        <tissue evidence="14">Leaves</tissue>
    </source>
</reference>
<dbReference type="Pfam" id="PF00924">
    <property type="entry name" value="MS_channel_2nd"/>
    <property type="match status" value="1"/>
</dbReference>
<keyword evidence="5 12" id="KW-0812">Transmembrane</keyword>
<organism evidence="14 15">
    <name type="scientific">Psophocarpus tetragonolobus</name>
    <name type="common">Winged bean</name>
    <name type="synonym">Dolichos tetragonolobus</name>
    <dbReference type="NCBI Taxonomy" id="3891"/>
    <lineage>
        <taxon>Eukaryota</taxon>
        <taxon>Viridiplantae</taxon>
        <taxon>Streptophyta</taxon>
        <taxon>Embryophyta</taxon>
        <taxon>Tracheophyta</taxon>
        <taxon>Spermatophyta</taxon>
        <taxon>Magnoliopsida</taxon>
        <taxon>eudicotyledons</taxon>
        <taxon>Gunneridae</taxon>
        <taxon>Pentapetalae</taxon>
        <taxon>rosids</taxon>
        <taxon>fabids</taxon>
        <taxon>Fabales</taxon>
        <taxon>Fabaceae</taxon>
        <taxon>Papilionoideae</taxon>
        <taxon>50 kb inversion clade</taxon>
        <taxon>NPAAA clade</taxon>
        <taxon>indigoferoid/millettioid clade</taxon>
        <taxon>Phaseoleae</taxon>
        <taxon>Psophocarpus</taxon>
    </lineage>
</organism>
<evidence type="ECO:0000313" key="15">
    <source>
        <dbReference type="Proteomes" id="UP001386955"/>
    </source>
</evidence>
<dbReference type="GO" id="GO:0006820">
    <property type="term" value="P:monoatomic anion transport"/>
    <property type="evidence" value="ECO:0007669"/>
    <property type="project" value="TreeGrafter"/>
</dbReference>
<keyword evidence="7" id="KW-0406">Ion transport</keyword>
<dbReference type="AlphaFoldDB" id="A0AAN9T1Z9"/>
<evidence type="ECO:0000256" key="9">
    <source>
        <dbReference type="ARBA" id="ARBA00023276"/>
    </source>
</evidence>
<evidence type="ECO:0000259" key="13">
    <source>
        <dbReference type="Pfam" id="PF00924"/>
    </source>
</evidence>
<feature type="transmembrane region" description="Helical" evidence="12">
    <location>
        <begin position="217"/>
        <end position="240"/>
    </location>
</feature>
<dbReference type="GO" id="GO:0009523">
    <property type="term" value="C:photosystem II"/>
    <property type="evidence" value="ECO:0007669"/>
    <property type="project" value="UniProtKB-KW"/>
</dbReference>
<keyword evidence="4" id="KW-0602">Photosynthesis</keyword>
<dbReference type="Proteomes" id="UP001386955">
    <property type="component" value="Unassembled WGS sequence"/>
</dbReference>
<evidence type="ECO:0000256" key="8">
    <source>
        <dbReference type="ARBA" id="ARBA00023136"/>
    </source>
</evidence>
<evidence type="ECO:0000313" key="14">
    <source>
        <dbReference type="EMBL" id="KAK7411880.1"/>
    </source>
</evidence>
<dbReference type="EMBL" id="JAYMYS010000001">
    <property type="protein sequence ID" value="KAK7411880.1"/>
    <property type="molecule type" value="Genomic_DNA"/>
</dbReference>
<keyword evidence="9" id="KW-0604">Photosystem II</keyword>
<dbReference type="FunFam" id="2.30.30.60:FF:000003">
    <property type="entry name" value="Predicted mechanosensitive ion channel"/>
    <property type="match status" value="1"/>
</dbReference>
<dbReference type="InterPro" id="IPR016688">
    <property type="entry name" value="MscS-like_plants/fungi"/>
</dbReference>
<evidence type="ECO:0000256" key="5">
    <source>
        <dbReference type="ARBA" id="ARBA00022692"/>
    </source>
</evidence>
<dbReference type="InterPro" id="IPR006685">
    <property type="entry name" value="MscS_channel_2nd"/>
</dbReference>
<dbReference type="InterPro" id="IPR009518">
    <property type="entry name" value="PSII_PsbX"/>
</dbReference>
<keyword evidence="15" id="KW-1185">Reference proteome</keyword>
<keyword evidence="10" id="KW-0407">Ion channel</keyword>
<feature type="transmembrane region" description="Helical" evidence="12">
    <location>
        <begin position="298"/>
        <end position="320"/>
    </location>
</feature>
<dbReference type="Gene3D" id="1.20.5.510">
    <property type="entry name" value="Single helix bin"/>
    <property type="match status" value="1"/>
</dbReference>
<evidence type="ECO:0000256" key="2">
    <source>
        <dbReference type="ARBA" id="ARBA00008017"/>
    </source>
</evidence>
<feature type="domain" description="Mechanosensitive ion channel MscS" evidence="13">
    <location>
        <begin position="567"/>
        <end position="628"/>
    </location>
</feature>
<keyword evidence="6 12" id="KW-1133">Transmembrane helix</keyword>
<dbReference type="PANTHER" id="PTHR31618:SF7">
    <property type="entry name" value="MECHANOSENSITIVE ION CHANNEL PROTEIN"/>
    <property type="match status" value="1"/>
</dbReference>
<feature type="transmembrane region" description="Helical" evidence="12">
    <location>
        <begin position="816"/>
        <end position="835"/>
    </location>
</feature>
<feature type="transmembrane region" description="Helical" evidence="12">
    <location>
        <begin position="847"/>
        <end position="870"/>
    </location>
</feature>
<dbReference type="InterPro" id="IPR010920">
    <property type="entry name" value="LSM_dom_sf"/>
</dbReference>
<dbReference type="GO" id="GO:0050982">
    <property type="term" value="P:detection of mechanical stimulus"/>
    <property type="evidence" value="ECO:0007669"/>
    <property type="project" value="UniProtKB-ARBA"/>
</dbReference>
<evidence type="ECO:0000256" key="1">
    <source>
        <dbReference type="ARBA" id="ARBA00004141"/>
    </source>
</evidence>
<comment type="subcellular location">
    <subcellularLocation>
        <location evidence="1">Membrane</location>
        <topology evidence="1">Multi-pass membrane protein</topology>
    </subcellularLocation>
</comment>
<evidence type="ECO:0000256" key="6">
    <source>
        <dbReference type="ARBA" id="ARBA00022989"/>
    </source>
</evidence>
<evidence type="ECO:0000256" key="10">
    <source>
        <dbReference type="ARBA" id="ARBA00023303"/>
    </source>
</evidence>
<accession>A0AAN9T1Z9</accession>
<dbReference type="InterPro" id="IPR023408">
    <property type="entry name" value="MscS_beta-dom_sf"/>
</dbReference>
<feature type="compositionally biased region" description="Low complexity" evidence="11">
    <location>
        <begin position="107"/>
        <end position="122"/>
    </location>
</feature>
<feature type="transmembrane region" description="Helical" evidence="12">
    <location>
        <begin position="261"/>
        <end position="278"/>
    </location>
</feature>
<feature type="transmembrane region" description="Helical" evidence="12">
    <location>
        <begin position="517"/>
        <end position="536"/>
    </location>
</feature>
<evidence type="ECO:0000256" key="11">
    <source>
        <dbReference type="SAM" id="MobiDB-lite"/>
    </source>
</evidence>
<dbReference type="Gene3D" id="2.30.30.60">
    <property type="match status" value="1"/>
</dbReference>
<dbReference type="GO" id="GO:0008381">
    <property type="term" value="F:mechanosensitive monoatomic ion channel activity"/>
    <property type="evidence" value="ECO:0007669"/>
    <property type="project" value="TreeGrafter"/>
</dbReference>